<comment type="caution">
    <text evidence="1">The sequence shown here is derived from an EMBL/GenBank/DDBJ whole genome shotgun (WGS) entry which is preliminary data.</text>
</comment>
<proteinExistence type="predicted"/>
<gene>
    <name evidence="1" type="ORF">AOE01nite_29360</name>
</gene>
<reference evidence="1 2" key="1">
    <citation type="submission" date="2019-07" db="EMBL/GenBank/DDBJ databases">
        <title>Whole genome shotgun sequence of Acetobacter oeni NBRC 105207.</title>
        <authorList>
            <person name="Hosoyama A."/>
            <person name="Uohara A."/>
            <person name="Ohji S."/>
            <person name="Ichikawa N."/>
        </authorList>
    </citation>
    <scope>NUCLEOTIDE SEQUENCE [LARGE SCALE GENOMIC DNA]</scope>
    <source>
        <strain evidence="1 2">NBRC 105207</strain>
    </source>
</reference>
<dbReference type="Proteomes" id="UP000321746">
    <property type="component" value="Unassembled WGS sequence"/>
</dbReference>
<organism evidence="1 2">
    <name type="scientific">Acetobacter oeni</name>
    <dbReference type="NCBI Taxonomy" id="304077"/>
    <lineage>
        <taxon>Bacteria</taxon>
        <taxon>Pseudomonadati</taxon>
        <taxon>Pseudomonadota</taxon>
        <taxon>Alphaproteobacteria</taxon>
        <taxon>Acetobacterales</taxon>
        <taxon>Acetobacteraceae</taxon>
        <taxon>Acetobacter</taxon>
    </lineage>
</organism>
<dbReference type="EMBL" id="BJYG01000050">
    <property type="protein sequence ID" value="GEN64712.1"/>
    <property type="molecule type" value="Genomic_DNA"/>
</dbReference>
<protein>
    <submittedName>
        <fullName evidence="1">Uncharacterized protein</fullName>
    </submittedName>
</protein>
<dbReference type="AlphaFoldDB" id="A0A511XP12"/>
<evidence type="ECO:0000313" key="2">
    <source>
        <dbReference type="Proteomes" id="UP000321746"/>
    </source>
</evidence>
<evidence type="ECO:0000313" key="1">
    <source>
        <dbReference type="EMBL" id="GEN64712.1"/>
    </source>
</evidence>
<accession>A0A511XP12</accession>
<keyword evidence="2" id="KW-1185">Reference proteome</keyword>
<name>A0A511XP12_9PROT</name>
<sequence>MAAKNTSWTGKHDEALKVFMQSKGASIRKAEVRFCMSRSFLHRRLAEMNLTCRPQSCSLARQAAGWEPLPTGHPLAMSAILLPLISTADRFSDAVSS</sequence>